<name>A0A7M2YTG5_9ACTN</name>
<dbReference type="InterPro" id="IPR029060">
    <property type="entry name" value="PIN-like_dom_sf"/>
</dbReference>
<comment type="caution">
    <text evidence="1">The sequence shown here is derived from an EMBL/GenBank/DDBJ whole genome shotgun (WGS) entry which is preliminary data.</text>
</comment>
<dbReference type="Proteomes" id="UP000254134">
    <property type="component" value="Unassembled WGS sequence"/>
</dbReference>
<evidence type="ECO:0008006" key="3">
    <source>
        <dbReference type="Google" id="ProtNLM"/>
    </source>
</evidence>
<gene>
    <name evidence="1" type="ORF">Gocc_2807</name>
</gene>
<dbReference type="Gene3D" id="3.40.50.1010">
    <property type="entry name" value="5'-nuclease"/>
    <property type="match status" value="1"/>
</dbReference>
<protein>
    <recommendedName>
        <fullName evidence="3">PIN domain-containing protein</fullName>
    </recommendedName>
</protein>
<sequence length="74" mass="7979">MFLEDWFADRWLGLTAAAQRLALARLEELGVSGGRTYDGLIAITAASNDATLVTLDRRALPTYLLVGADVELVA</sequence>
<dbReference type="EMBL" id="QQZY01000009">
    <property type="protein sequence ID" value="RDI73451.1"/>
    <property type="molecule type" value="Genomic_DNA"/>
</dbReference>
<evidence type="ECO:0000313" key="2">
    <source>
        <dbReference type="Proteomes" id="UP000254134"/>
    </source>
</evidence>
<evidence type="ECO:0000313" key="1">
    <source>
        <dbReference type="EMBL" id="RDI73451.1"/>
    </source>
</evidence>
<dbReference type="AlphaFoldDB" id="A0A7M2YTG5"/>
<reference evidence="1 2" key="1">
    <citation type="submission" date="2018-07" db="EMBL/GenBank/DDBJ databases">
        <title>High-quality-draft genome sequence of Gaiella occulta.</title>
        <authorList>
            <person name="Severino R."/>
            <person name="Froufe H.J.C."/>
            <person name="Rainey F.A."/>
            <person name="Barroso C."/>
            <person name="Albuquerque L."/>
            <person name="Lobo-Da-Cunha A."/>
            <person name="Da Costa M.S."/>
            <person name="Egas C."/>
        </authorList>
    </citation>
    <scope>NUCLEOTIDE SEQUENCE [LARGE SCALE GENOMIC DNA]</scope>
    <source>
        <strain evidence="1 2">F2-233</strain>
    </source>
</reference>
<accession>A0A7M2YTG5</accession>
<dbReference type="SUPFAM" id="SSF88723">
    <property type="entry name" value="PIN domain-like"/>
    <property type="match status" value="1"/>
</dbReference>
<proteinExistence type="predicted"/>
<organism evidence="1 2">
    <name type="scientific">Gaiella occulta</name>
    <dbReference type="NCBI Taxonomy" id="1002870"/>
    <lineage>
        <taxon>Bacteria</taxon>
        <taxon>Bacillati</taxon>
        <taxon>Actinomycetota</taxon>
        <taxon>Thermoleophilia</taxon>
        <taxon>Gaiellales</taxon>
        <taxon>Gaiellaceae</taxon>
        <taxon>Gaiella</taxon>
    </lineage>
</organism>
<keyword evidence="2" id="KW-1185">Reference proteome</keyword>
<reference evidence="2" key="2">
    <citation type="journal article" date="2019" name="MicrobiologyOpen">
        <title>High-quality draft genome sequence of Gaiella occulta isolated from a 150 meter deep mineral water borehole and comparison with the genome sequences of other deep-branching lineages of the phylum Actinobacteria.</title>
        <authorList>
            <person name="Severino R."/>
            <person name="Froufe H.J.C."/>
            <person name="Barroso C."/>
            <person name="Albuquerque L."/>
            <person name="Lobo-da-Cunha A."/>
            <person name="da Costa M.S."/>
            <person name="Egas C."/>
        </authorList>
    </citation>
    <scope>NUCLEOTIDE SEQUENCE [LARGE SCALE GENOMIC DNA]</scope>
    <source>
        <strain evidence="2">F2-233</strain>
    </source>
</reference>